<evidence type="ECO:0008006" key="9">
    <source>
        <dbReference type="Google" id="ProtNLM"/>
    </source>
</evidence>
<reference evidence="7 8" key="1">
    <citation type="submission" date="2015-05" db="EMBL/GenBank/DDBJ databases">
        <authorList>
            <person name="Wilson R.K."/>
            <person name="Warren W.C."/>
            <person name="Olafson P."/>
        </authorList>
    </citation>
    <scope>NUCLEOTIDE SEQUENCE [LARGE SCALE GENOMIC DNA]</scope>
    <source>
        <strain evidence="7 8">USDA</strain>
    </source>
</reference>
<dbReference type="SUPFAM" id="SSF48366">
    <property type="entry name" value="Ras GEF"/>
    <property type="match status" value="1"/>
</dbReference>
<feature type="domain" description="PH" evidence="4">
    <location>
        <begin position="689"/>
        <end position="801"/>
    </location>
</feature>
<dbReference type="OrthoDB" id="10254377at2759"/>
<dbReference type="InterPro" id="IPR001849">
    <property type="entry name" value="PH_domain"/>
</dbReference>
<dbReference type="GO" id="GO:0007265">
    <property type="term" value="P:Ras protein signal transduction"/>
    <property type="evidence" value="ECO:0007669"/>
    <property type="project" value="TreeGrafter"/>
</dbReference>
<dbReference type="EnsemblMetazoa" id="SCAU011255-RD">
    <property type="protein sequence ID" value="SCAU011255-PD"/>
    <property type="gene ID" value="SCAU011255"/>
</dbReference>
<dbReference type="PANTHER" id="PTHR23113:SF368">
    <property type="entry name" value="CELL DIVISION CONTROL PROTEIN 25"/>
    <property type="match status" value="1"/>
</dbReference>
<evidence type="ECO:0000313" key="6">
    <source>
        <dbReference type="EnsemblMetazoa" id="SCAU011255-PA"/>
    </source>
</evidence>
<dbReference type="Proteomes" id="UP000095300">
    <property type="component" value="Unassembled WGS sequence"/>
</dbReference>
<feature type="region of interest" description="Disordered" evidence="3">
    <location>
        <begin position="31"/>
        <end position="59"/>
    </location>
</feature>
<organism evidence="6 8">
    <name type="scientific">Stomoxys calcitrans</name>
    <name type="common">Stable fly</name>
    <name type="synonym">Conops calcitrans</name>
    <dbReference type="NCBI Taxonomy" id="35570"/>
    <lineage>
        <taxon>Eukaryota</taxon>
        <taxon>Metazoa</taxon>
        <taxon>Ecdysozoa</taxon>
        <taxon>Arthropoda</taxon>
        <taxon>Hexapoda</taxon>
        <taxon>Insecta</taxon>
        <taxon>Pterygota</taxon>
        <taxon>Neoptera</taxon>
        <taxon>Endopterygota</taxon>
        <taxon>Diptera</taxon>
        <taxon>Brachycera</taxon>
        <taxon>Muscomorpha</taxon>
        <taxon>Muscoidea</taxon>
        <taxon>Muscidae</taxon>
        <taxon>Stomoxys</taxon>
    </lineage>
</organism>
<dbReference type="Pfam" id="PF00169">
    <property type="entry name" value="PH"/>
    <property type="match status" value="1"/>
</dbReference>
<dbReference type="EnsemblMetazoa" id="SCAU011255-RB">
    <property type="protein sequence ID" value="SCAU011255-PB"/>
    <property type="gene ID" value="SCAU011255"/>
</dbReference>
<dbReference type="PROSITE" id="PS50003">
    <property type="entry name" value="PH_DOMAIN"/>
    <property type="match status" value="1"/>
</dbReference>
<dbReference type="STRING" id="35570.A0A1I8PUK2"/>
<keyword evidence="1 2" id="KW-0344">Guanine-nucleotide releasing factor</keyword>
<feature type="compositionally biased region" description="Acidic residues" evidence="3">
    <location>
        <begin position="72"/>
        <end position="82"/>
    </location>
</feature>
<dbReference type="InterPro" id="IPR011993">
    <property type="entry name" value="PH-like_dom_sf"/>
</dbReference>
<evidence type="ECO:0000259" key="4">
    <source>
        <dbReference type="PROSITE" id="PS50003"/>
    </source>
</evidence>
<protein>
    <recommendedName>
        <fullName evidence="9">Ras-GEF domain-containing protein</fullName>
    </recommendedName>
</protein>
<dbReference type="AlphaFoldDB" id="A0A1I8PUK2"/>
<dbReference type="CDD" id="cd13310">
    <property type="entry name" value="PH_RalGPS1_2"/>
    <property type="match status" value="1"/>
</dbReference>
<gene>
    <name evidence="6" type="primary">106094222</name>
</gene>
<dbReference type="SMART" id="SM00233">
    <property type="entry name" value="PH"/>
    <property type="match status" value="1"/>
</dbReference>
<dbReference type="InterPro" id="IPR036964">
    <property type="entry name" value="RASGEF_cat_dom_sf"/>
</dbReference>
<reference evidence="6" key="2">
    <citation type="submission" date="2020-05" db="UniProtKB">
        <authorList>
            <consortium name="EnsemblMetazoa"/>
        </authorList>
    </citation>
    <scope>IDENTIFICATION</scope>
    <source>
        <strain evidence="6">USDA</strain>
    </source>
</reference>
<feature type="compositionally biased region" description="Polar residues" evidence="3">
    <location>
        <begin position="37"/>
        <end position="54"/>
    </location>
</feature>
<dbReference type="CDD" id="cd00155">
    <property type="entry name" value="RasGEF"/>
    <property type="match status" value="1"/>
</dbReference>
<dbReference type="EnsemblMetazoa" id="SCAU011255-RA">
    <property type="protein sequence ID" value="SCAU011255-PA"/>
    <property type="gene ID" value="SCAU011255"/>
</dbReference>
<dbReference type="Gene3D" id="1.10.840.10">
    <property type="entry name" value="Ras guanine-nucleotide exchange factors catalytic domain"/>
    <property type="match status" value="1"/>
</dbReference>
<dbReference type="InterPro" id="IPR001895">
    <property type="entry name" value="RASGEF_cat_dom"/>
</dbReference>
<dbReference type="GO" id="GO:0005085">
    <property type="term" value="F:guanyl-nucleotide exchange factor activity"/>
    <property type="evidence" value="ECO:0007669"/>
    <property type="project" value="UniProtKB-KW"/>
</dbReference>
<dbReference type="PROSITE" id="PS50009">
    <property type="entry name" value="RASGEF_CAT"/>
    <property type="match status" value="1"/>
</dbReference>
<feature type="domain" description="Ras-GEF" evidence="5">
    <location>
        <begin position="233"/>
        <end position="469"/>
    </location>
</feature>
<dbReference type="SMART" id="SM00147">
    <property type="entry name" value="RasGEF"/>
    <property type="match status" value="1"/>
</dbReference>
<keyword evidence="8" id="KW-1185">Reference proteome</keyword>
<dbReference type="EnsemblMetazoa" id="SCAU011255-RC">
    <property type="protein sequence ID" value="SCAU011255-PC"/>
    <property type="gene ID" value="SCAU011255"/>
</dbReference>
<proteinExistence type="predicted"/>
<feature type="region of interest" description="Disordered" evidence="3">
    <location>
        <begin position="72"/>
        <end position="91"/>
    </location>
</feature>
<dbReference type="InterPro" id="IPR023578">
    <property type="entry name" value="Ras_GEF_dom_sf"/>
</dbReference>
<dbReference type="Gene3D" id="2.30.29.30">
    <property type="entry name" value="Pleckstrin-homology domain (PH domain)/Phosphotyrosine-binding domain (PTB)"/>
    <property type="match status" value="1"/>
</dbReference>
<evidence type="ECO:0000256" key="1">
    <source>
        <dbReference type="ARBA" id="ARBA00022658"/>
    </source>
</evidence>
<dbReference type="Pfam" id="PF00617">
    <property type="entry name" value="RasGEF"/>
    <property type="match status" value="1"/>
</dbReference>
<evidence type="ECO:0000313" key="7">
    <source>
        <dbReference type="EnsemblMetazoa" id="SCAU011255-PD"/>
    </source>
</evidence>
<dbReference type="GO" id="GO:0005886">
    <property type="term" value="C:plasma membrane"/>
    <property type="evidence" value="ECO:0007669"/>
    <property type="project" value="TreeGrafter"/>
</dbReference>
<sequence>MMRYSEISRDLSSDNLRYVEFVGQNDECTAREASPMSDVSNGSGPLVSQQSPVTSACRRHRNVRSKRLYIDDEADDDDDDDYGQAHNYDNISLGNNRNNFSGFYAGLRSSKRFSSGSGSNSSVNGTANGAATIAYVRQRKDSTKSTQSCRFDAESPHKHNGGGISKSLNIKGSRRKHSIGCLNAFSSSPDSPGNYYGVGAGPPSLKSHSLPGHTSTKSSTSLDATLLSALRIPADELANQLTLLDFPVFAAIQPDELTSCAWTKKDKHTITPNIVAFTKRFNHTSFWVVQEILSGDQPKQRAEILAHFIKVAKKLHELNNLHSLFAIISAMQSASIYRLKKTWAYLAKKDKHSYERLSDIFSDQNNWENLRAYLESLRLPCIPYLGLFLTDLIYIDLAYPQKNGIEPEQRRNRMNNILRVISNYQESNYTSIMPKESTQKYLTSIRYIEELQNIFEEEQYKKSLKLEPISPLAPSSSSCSSKESFNVDVVTPALACLNLSPAKTVGSVRLPNSSGVKFIPGHRKCRSLGTKFRSTSLPRKFSQKCHCSLIMLTKSGIIVNAIANATNAATISTSSTAKFIRCPCCPCCECRIFGRTNASTNNDGINASINGGACSDGHRHHHGHLMHPHHHHHLHELQIQPRHLLDDSVLEQPQCGASTPNGSLHTSDSSCHLHDVSTLQIPTDEEGAGNTLQGCVRRKTVQKEGRKPAVASWQRYYLQIWANSLVYFPPKSFKGSERSDFKREPCKVCPLEGWFAQVVINPKHKNTFELYHRSLGTIYKFRTDSPQATQLWCSTICKIALQQNRTPKALPVNLMSFE</sequence>
<accession>A0A1I8PUK2</accession>
<dbReference type="VEuPathDB" id="VectorBase:SCAU011255"/>
<name>A0A1I8PUK2_STOCA</name>
<dbReference type="InterPro" id="IPR008937">
    <property type="entry name" value="Ras-like_GEF"/>
</dbReference>
<dbReference type="PANTHER" id="PTHR23113">
    <property type="entry name" value="GUANINE NUCLEOTIDE EXCHANGE FACTOR"/>
    <property type="match status" value="1"/>
</dbReference>
<evidence type="ECO:0000313" key="8">
    <source>
        <dbReference type="Proteomes" id="UP000095300"/>
    </source>
</evidence>
<dbReference type="SUPFAM" id="SSF50729">
    <property type="entry name" value="PH domain-like"/>
    <property type="match status" value="1"/>
</dbReference>
<evidence type="ECO:0000256" key="2">
    <source>
        <dbReference type="PROSITE-ProRule" id="PRU00168"/>
    </source>
</evidence>
<feature type="region of interest" description="Disordered" evidence="3">
    <location>
        <begin position="137"/>
        <end position="169"/>
    </location>
</feature>
<evidence type="ECO:0000256" key="3">
    <source>
        <dbReference type="SAM" id="MobiDB-lite"/>
    </source>
</evidence>
<evidence type="ECO:0000259" key="5">
    <source>
        <dbReference type="PROSITE" id="PS50009"/>
    </source>
</evidence>